<sequence length="50" mass="5541">ALFQNVTLTSSLTDGSEPSFSCLADSECHQRQPSLYWFRCLAAGYDSISH</sequence>
<accession>A0A9X9Q2X1</accession>
<comment type="caution">
    <text evidence="1">The sequence shown here is derived from an EMBL/GenBank/DDBJ whole genome shotgun (WGS) entry which is preliminary data.</text>
</comment>
<dbReference type="EMBL" id="CYRY02026142">
    <property type="protein sequence ID" value="VCW98624.1"/>
    <property type="molecule type" value="Genomic_DNA"/>
</dbReference>
<keyword evidence="2" id="KW-1185">Reference proteome</keyword>
<dbReference type="Proteomes" id="UP000269945">
    <property type="component" value="Unassembled WGS sequence"/>
</dbReference>
<evidence type="ECO:0000313" key="1">
    <source>
        <dbReference type="EMBL" id="VCW98624.1"/>
    </source>
</evidence>
<protein>
    <submittedName>
        <fullName evidence="1">Uncharacterized protein</fullName>
    </submittedName>
</protein>
<dbReference type="AlphaFoldDB" id="A0A9X9Q2X1"/>
<gene>
    <name evidence="1" type="ORF">BN2614_LOCUS1</name>
</gene>
<reference evidence="1 2" key="1">
    <citation type="submission" date="2018-10" db="EMBL/GenBank/DDBJ databases">
        <authorList>
            <person name="Ekblom R."/>
            <person name="Jareborg N."/>
        </authorList>
    </citation>
    <scope>NUCLEOTIDE SEQUENCE [LARGE SCALE GENOMIC DNA]</scope>
    <source>
        <tissue evidence="1">Muscle</tissue>
    </source>
</reference>
<name>A0A9X9Q2X1_GULGU</name>
<evidence type="ECO:0000313" key="2">
    <source>
        <dbReference type="Proteomes" id="UP000269945"/>
    </source>
</evidence>
<feature type="non-terminal residue" evidence="1">
    <location>
        <position position="1"/>
    </location>
</feature>
<proteinExistence type="predicted"/>
<organism evidence="1 2">
    <name type="scientific">Gulo gulo</name>
    <name type="common">Wolverine</name>
    <name type="synonym">Gluton</name>
    <dbReference type="NCBI Taxonomy" id="48420"/>
    <lineage>
        <taxon>Eukaryota</taxon>
        <taxon>Metazoa</taxon>
        <taxon>Chordata</taxon>
        <taxon>Craniata</taxon>
        <taxon>Vertebrata</taxon>
        <taxon>Euteleostomi</taxon>
        <taxon>Mammalia</taxon>
        <taxon>Eutheria</taxon>
        <taxon>Laurasiatheria</taxon>
        <taxon>Carnivora</taxon>
        <taxon>Caniformia</taxon>
        <taxon>Musteloidea</taxon>
        <taxon>Mustelidae</taxon>
        <taxon>Guloninae</taxon>
        <taxon>Gulo</taxon>
    </lineage>
</organism>